<name>A0A8H4RE72_9HELO</name>
<feature type="region of interest" description="Disordered" evidence="2">
    <location>
        <begin position="258"/>
        <end position="292"/>
    </location>
</feature>
<feature type="compositionally biased region" description="Polar residues" evidence="2">
    <location>
        <begin position="1111"/>
        <end position="1122"/>
    </location>
</feature>
<organism evidence="4 5">
    <name type="scientific">Cudoniella acicularis</name>
    <dbReference type="NCBI Taxonomy" id="354080"/>
    <lineage>
        <taxon>Eukaryota</taxon>
        <taxon>Fungi</taxon>
        <taxon>Dikarya</taxon>
        <taxon>Ascomycota</taxon>
        <taxon>Pezizomycotina</taxon>
        <taxon>Leotiomycetes</taxon>
        <taxon>Helotiales</taxon>
        <taxon>Tricladiaceae</taxon>
        <taxon>Cudoniella</taxon>
    </lineage>
</organism>
<evidence type="ECO:0000256" key="1">
    <source>
        <dbReference type="PROSITE-ProRule" id="PRU00108"/>
    </source>
</evidence>
<feature type="compositionally biased region" description="Polar residues" evidence="2">
    <location>
        <begin position="511"/>
        <end position="531"/>
    </location>
</feature>
<dbReference type="PROSITE" id="PS00028">
    <property type="entry name" value="ZINC_FINGER_C2H2_1"/>
    <property type="match status" value="1"/>
</dbReference>
<keyword evidence="1" id="KW-0238">DNA-binding</keyword>
<keyword evidence="1" id="KW-0539">Nucleus</keyword>
<protein>
    <recommendedName>
        <fullName evidence="3">Homeobox domain-containing protein</fullName>
    </recommendedName>
</protein>
<comment type="subcellular location">
    <subcellularLocation>
        <location evidence="1">Nucleus</location>
    </subcellularLocation>
</comment>
<dbReference type="SMART" id="SM00389">
    <property type="entry name" value="HOX"/>
    <property type="match status" value="1"/>
</dbReference>
<dbReference type="InterPro" id="IPR009057">
    <property type="entry name" value="Homeodomain-like_sf"/>
</dbReference>
<feature type="region of interest" description="Disordered" evidence="2">
    <location>
        <begin position="447"/>
        <end position="531"/>
    </location>
</feature>
<dbReference type="PANTHER" id="PTHR35205">
    <property type="entry name" value="NB-ARC AND TPR DOMAIN PROTEIN"/>
    <property type="match status" value="1"/>
</dbReference>
<evidence type="ECO:0000256" key="2">
    <source>
        <dbReference type="SAM" id="MobiDB-lite"/>
    </source>
</evidence>
<dbReference type="SUPFAM" id="SSF52540">
    <property type="entry name" value="P-loop containing nucleoside triphosphate hydrolases"/>
    <property type="match status" value="1"/>
</dbReference>
<feature type="compositionally biased region" description="Polar residues" evidence="2">
    <location>
        <begin position="150"/>
        <end position="168"/>
    </location>
</feature>
<feature type="region of interest" description="Disordered" evidence="2">
    <location>
        <begin position="1102"/>
        <end position="1122"/>
    </location>
</feature>
<dbReference type="AlphaFoldDB" id="A0A8H4RE72"/>
<keyword evidence="5" id="KW-1185">Reference proteome</keyword>
<dbReference type="InterPro" id="IPR013087">
    <property type="entry name" value="Znf_C2H2_type"/>
</dbReference>
<dbReference type="InterPro" id="IPR027417">
    <property type="entry name" value="P-loop_NTPase"/>
</dbReference>
<dbReference type="GO" id="GO:0005634">
    <property type="term" value="C:nucleus"/>
    <property type="evidence" value="ECO:0007669"/>
    <property type="project" value="UniProtKB-SubCell"/>
</dbReference>
<proteinExistence type="predicted"/>
<feature type="domain" description="Homeobox" evidence="3">
    <location>
        <begin position="200"/>
        <end position="260"/>
    </location>
</feature>
<dbReference type="PROSITE" id="PS50071">
    <property type="entry name" value="HOMEOBOX_2"/>
    <property type="match status" value="1"/>
</dbReference>
<sequence>MLASSSYFGGMEHGSAMGSRYGSRDHAFQDPGDLDSAAYTMSSNYEQAPMMSSNSAMFGLGGEPFRSEFGEKIGTMLGMETMFDGNLSSNVSQTNWWSDLEQFSPQNALGMNLLYTAPQDVFSSGAYDIGSSITPGREIMRTNQDFERAPSQNLHSPAPSKNTHLLNASRSCSPTRMRLRKRQWTRSGIIDERLIRHKRDTKPRKDRRPKERAFAILEIEFRFNPQPDQQTMQDQARLIGSTFDDVSQWFDRMRRRGLQSNPNQDRLGLSHTEPSSRDQVSSIMRTRKDPEDHSGLIQISVSKKSRKERNAAWSAQKKKWQCTTSSCMKPLKNRSEWIRHENTHGQPSEVANQLLNVRGGLPPAANIRQAKVIGLSGRTSSKNISGSSTILCYRHPWFLAGRNKKNPDSRSRCGFCGEDLESWEMRLSHIAEHFENGWEMSSWNEKLAEELSDEEEEEEEGNDEDMSDFDEMEEDSDDENGDASLDGSPNGGVDNENQDEDSGDRGPGDANDTNGNGYWQDFSPSTRNPSSFTTANPNSYYALVAIIYYGNFRHNVYTSERPRLSATFHTVSNSQLPQFYVATFHTNQGRITSFPSEPPREDILVPVTELTLPKGASSLSLLQSAFSSPRQQRLAKFHQVQALTSGPSLLHKTIYTSQGSREFRTTMKYLLPDHHPLRRFHRVSRSSWPHNVDNFPFYMFPGLRGNVRGLLCHGSGRGSQTAHDNAPHAIQDVTCSAANCESIRFTVNRNSSNNPMPKVAINPSPANLHNFADTLSDVNHVPVTREFSTSSISNKDISGESSLYLDFRIPYERNKNFVGRGSILRSMKQALKMDTSQRIVLQGMGGVGKTQIALEFASRYRAEFTSIVWVNTWKTSTINSQRGPATTEHLIKQLNADSSPWLLILDDDDDDISKFGDLWCSQSSGSIITTTRNENFDSPFKDTNHTRRISRFEVTPFENEESVELFRKRACLAGQTAVDDQDLGRLIELLEGLPLALAQAASYIQMTNTSISQYLNLFNAEKEKLLDCQIGLEEDTTLRSQSISEEKVRDEYSPDLVPKSVATTWQISFNQIKSKDSAATSLLSLSLYDDINKVHGGLEKRTGATSKLEDQASSSQPPLTSQLRHRFPDQLATFSEQQIKEGLNLLLDMSMVVLSYAATMVEVPRQSKEAMQFIAQSSKNKMVDFLRPGLGVIS</sequence>
<keyword evidence="1" id="KW-0371">Homeobox</keyword>
<dbReference type="Proteomes" id="UP000566819">
    <property type="component" value="Unassembled WGS sequence"/>
</dbReference>
<dbReference type="Gene3D" id="1.10.10.60">
    <property type="entry name" value="Homeodomain-like"/>
    <property type="match status" value="1"/>
</dbReference>
<dbReference type="CDD" id="cd00086">
    <property type="entry name" value="homeodomain"/>
    <property type="match status" value="1"/>
</dbReference>
<evidence type="ECO:0000259" key="3">
    <source>
        <dbReference type="PROSITE" id="PS50071"/>
    </source>
</evidence>
<gene>
    <name evidence="4" type="ORF">G7Y89_g9674</name>
</gene>
<dbReference type="SUPFAM" id="SSF46689">
    <property type="entry name" value="Homeodomain-like"/>
    <property type="match status" value="1"/>
</dbReference>
<comment type="caution">
    <text evidence="4">The sequence shown here is derived from an EMBL/GenBank/DDBJ whole genome shotgun (WGS) entry which is preliminary data.</text>
</comment>
<dbReference type="GO" id="GO:0043531">
    <property type="term" value="F:ADP binding"/>
    <property type="evidence" value="ECO:0007669"/>
    <property type="project" value="InterPro"/>
</dbReference>
<feature type="DNA-binding region" description="Homeobox" evidence="1">
    <location>
        <begin position="202"/>
        <end position="261"/>
    </location>
</feature>
<accession>A0A8H4RE72</accession>
<evidence type="ECO:0000313" key="5">
    <source>
        <dbReference type="Proteomes" id="UP000566819"/>
    </source>
</evidence>
<dbReference type="InterPro" id="IPR001356">
    <property type="entry name" value="HD"/>
</dbReference>
<dbReference type="EMBL" id="JAAMPI010000807">
    <property type="protein sequence ID" value="KAF4628475.1"/>
    <property type="molecule type" value="Genomic_DNA"/>
</dbReference>
<dbReference type="PANTHER" id="PTHR35205:SF1">
    <property type="entry name" value="ZU5 DOMAIN-CONTAINING PROTEIN"/>
    <property type="match status" value="1"/>
</dbReference>
<dbReference type="PRINTS" id="PR00364">
    <property type="entry name" value="DISEASERSIST"/>
</dbReference>
<feature type="compositionally biased region" description="Acidic residues" evidence="2">
    <location>
        <begin position="450"/>
        <end position="481"/>
    </location>
</feature>
<evidence type="ECO:0000313" key="4">
    <source>
        <dbReference type="EMBL" id="KAF4628475.1"/>
    </source>
</evidence>
<dbReference type="GO" id="GO:0003677">
    <property type="term" value="F:DNA binding"/>
    <property type="evidence" value="ECO:0007669"/>
    <property type="project" value="UniProtKB-UniRule"/>
</dbReference>
<dbReference type="OrthoDB" id="10056939at2759"/>
<feature type="region of interest" description="Disordered" evidence="2">
    <location>
        <begin position="149"/>
        <end position="168"/>
    </location>
</feature>
<reference evidence="4 5" key="1">
    <citation type="submission" date="2020-03" db="EMBL/GenBank/DDBJ databases">
        <title>Draft Genome Sequence of Cudoniella acicularis.</title>
        <authorList>
            <person name="Buettner E."/>
            <person name="Kellner H."/>
        </authorList>
    </citation>
    <scope>NUCLEOTIDE SEQUENCE [LARGE SCALE GENOMIC DNA]</scope>
    <source>
        <strain evidence="4 5">DSM 108380</strain>
    </source>
</reference>
<dbReference type="Gene3D" id="3.40.50.300">
    <property type="entry name" value="P-loop containing nucleotide triphosphate hydrolases"/>
    <property type="match status" value="1"/>
</dbReference>